<feature type="coiled-coil region" evidence="1">
    <location>
        <begin position="78"/>
        <end position="105"/>
    </location>
</feature>
<geneLocation type="mitochondrion" evidence="3"/>
<evidence type="ECO:0008006" key="6">
    <source>
        <dbReference type="Google" id="ProtNLM"/>
    </source>
</evidence>
<evidence type="ECO:0000256" key="1">
    <source>
        <dbReference type="SAM" id="Coils"/>
    </source>
</evidence>
<evidence type="ECO:0000313" key="2">
    <source>
        <dbReference type="EMBL" id="CEO99069.1"/>
    </source>
</evidence>
<keyword evidence="1" id="KW-0175">Coiled coil</keyword>
<keyword evidence="4" id="KW-1185">Reference proteome</keyword>
<name>A0A0G4IV79_PLABS</name>
<dbReference type="EMBL" id="OVEO01000010">
    <property type="protein sequence ID" value="SPQ98621.1"/>
    <property type="molecule type" value="Genomic_DNA"/>
</dbReference>
<dbReference type="EMBL" id="CDSF01000089">
    <property type="protein sequence ID" value="CEO99069.1"/>
    <property type="molecule type" value="Genomic_DNA"/>
</dbReference>
<proteinExistence type="predicted"/>
<dbReference type="PANTHER" id="PTHR28661:SF1">
    <property type="entry name" value="MICROTUBULE NUCLEATION FACTOR SSNA1"/>
    <property type="match status" value="1"/>
</dbReference>
<dbReference type="InterPro" id="IPR033362">
    <property type="entry name" value="SSNA1_fam"/>
</dbReference>
<keyword evidence="3" id="KW-0496">Mitochondrion</keyword>
<dbReference type="STRING" id="37360.A0A0G4IV79"/>
<organism evidence="2 4">
    <name type="scientific">Plasmodiophora brassicae</name>
    <name type="common">Clubroot disease agent</name>
    <dbReference type="NCBI Taxonomy" id="37360"/>
    <lineage>
        <taxon>Eukaryota</taxon>
        <taxon>Sar</taxon>
        <taxon>Rhizaria</taxon>
        <taxon>Endomyxa</taxon>
        <taxon>Phytomyxea</taxon>
        <taxon>Plasmodiophorida</taxon>
        <taxon>Plasmodiophoridae</taxon>
        <taxon>Plasmodiophora</taxon>
    </lineage>
</organism>
<reference evidence="2 4" key="1">
    <citation type="submission" date="2015-02" db="EMBL/GenBank/DDBJ databases">
        <authorList>
            <person name="Chooi Y.-H."/>
        </authorList>
    </citation>
    <scope>NUCLEOTIDE SEQUENCE [LARGE SCALE GENOMIC DNA]</scope>
    <source>
        <strain evidence="2">E3</strain>
    </source>
</reference>
<evidence type="ECO:0000313" key="3">
    <source>
        <dbReference type="EMBL" id="SPQ98621.1"/>
    </source>
</evidence>
<dbReference type="Proteomes" id="UP000290189">
    <property type="component" value="Unassembled WGS sequence"/>
</dbReference>
<gene>
    <name evidence="2" type="ORF">PBRA_007183</name>
    <name evidence="3" type="ORF">PLBR_LOCUS5836</name>
</gene>
<dbReference type="GO" id="GO:0036064">
    <property type="term" value="C:ciliary basal body"/>
    <property type="evidence" value="ECO:0007669"/>
    <property type="project" value="TreeGrafter"/>
</dbReference>
<evidence type="ECO:0000313" key="4">
    <source>
        <dbReference type="Proteomes" id="UP000039324"/>
    </source>
</evidence>
<accession>A0A0G4IV79</accession>
<dbReference type="OrthoDB" id="295355at2759"/>
<dbReference type="Proteomes" id="UP000039324">
    <property type="component" value="Unassembled WGS sequence"/>
</dbReference>
<dbReference type="PANTHER" id="PTHR28661">
    <property type="entry name" value="SJOEGREN SYNDROME NUCLEAR AUTOANTIGEN 1"/>
    <property type="match status" value="1"/>
</dbReference>
<protein>
    <recommendedName>
        <fullName evidence="6">Sjoegren syndrome nuclear autoantigen 1</fullName>
    </recommendedName>
</protein>
<dbReference type="AlphaFoldDB" id="A0A0G4IV79"/>
<evidence type="ECO:0000313" key="5">
    <source>
        <dbReference type="Proteomes" id="UP000290189"/>
    </source>
</evidence>
<dbReference type="OMA" id="EYDRTIH"/>
<reference evidence="3 5" key="2">
    <citation type="submission" date="2018-03" db="EMBL/GenBank/DDBJ databases">
        <authorList>
            <person name="Fogelqvist J."/>
        </authorList>
    </citation>
    <scope>NUCLEOTIDE SEQUENCE [LARGE SCALE GENOMIC DNA]</scope>
</reference>
<sequence length="157" mass="17582">MQLPGAGPTSPTRSVVLDLNNRAAPRSPCPVERSQGLGTSVATTTMASQGATLQNYNTELVKCIEDLRQKRDHVGKCIEKEERDKAIVQKELATLTEKLHRLNESIAQKVTARTEYDRTIHETEAAYMKILESSQTLLHVLKRETVNLSKKRGEVRE</sequence>